<evidence type="ECO:0000256" key="1">
    <source>
        <dbReference type="SAM" id="Phobius"/>
    </source>
</evidence>
<reference evidence="3" key="1">
    <citation type="journal article" date="2019" name="Int. J. Syst. Evol. Microbiol.">
        <title>The Global Catalogue of Microorganisms (GCM) 10K type strain sequencing project: providing services to taxonomists for standard genome sequencing and annotation.</title>
        <authorList>
            <consortium name="The Broad Institute Genomics Platform"/>
            <consortium name="The Broad Institute Genome Sequencing Center for Infectious Disease"/>
            <person name="Wu L."/>
            <person name="Ma J."/>
        </authorList>
    </citation>
    <scope>NUCLEOTIDE SEQUENCE [LARGE SCALE GENOMIC DNA]</scope>
    <source>
        <strain evidence="3">KACC 11904</strain>
    </source>
</reference>
<accession>A0ABW0KDW0</accession>
<protein>
    <submittedName>
        <fullName evidence="2">Uncharacterized protein</fullName>
    </submittedName>
</protein>
<feature type="transmembrane region" description="Helical" evidence="1">
    <location>
        <begin position="6"/>
        <end position="25"/>
    </location>
</feature>
<sequence>MDIYLKIFILVWLIFIYGIVAYRMFIRKGGKMYTKENTGLIIIAFTMLINNQLHLYLRLSFVLIGAALMISLLMLRRKA</sequence>
<evidence type="ECO:0000313" key="3">
    <source>
        <dbReference type="Proteomes" id="UP001596044"/>
    </source>
</evidence>
<dbReference type="EMBL" id="JBHSMJ010000030">
    <property type="protein sequence ID" value="MFC5450932.1"/>
    <property type="molecule type" value="Genomic_DNA"/>
</dbReference>
<organism evidence="2 3">
    <name type="scientific">Paenibacillus aestuarii</name>
    <dbReference type="NCBI Taxonomy" id="516965"/>
    <lineage>
        <taxon>Bacteria</taxon>
        <taxon>Bacillati</taxon>
        <taxon>Bacillota</taxon>
        <taxon>Bacilli</taxon>
        <taxon>Bacillales</taxon>
        <taxon>Paenibacillaceae</taxon>
        <taxon>Paenibacillus</taxon>
    </lineage>
</organism>
<feature type="transmembrane region" description="Helical" evidence="1">
    <location>
        <begin position="55"/>
        <end position="75"/>
    </location>
</feature>
<keyword evidence="1" id="KW-0812">Transmembrane</keyword>
<keyword evidence="1" id="KW-1133">Transmembrane helix</keyword>
<dbReference type="Proteomes" id="UP001596044">
    <property type="component" value="Unassembled WGS sequence"/>
</dbReference>
<keyword evidence="1" id="KW-0472">Membrane</keyword>
<proteinExistence type="predicted"/>
<evidence type="ECO:0000313" key="2">
    <source>
        <dbReference type="EMBL" id="MFC5450932.1"/>
    </source>
</evidence>
<comment type="caution">
    <text evidence="2">The sequence shown here is derived from an EMBL/GenBank/DDBJ whole genome shotgun (WGS) entry which is preliminary data.</text>
</comment>
<gene>
    <name evidence="2" type="ORF">ACFPOG_22040</name>
</gene>
<dbReference type="RefSeq" id="WP_270881597.1">
    <property type="nucleotide sequence ID" value="NZ_JAQFVF010000055.1"/>
</dbReference>
<keyword evidence="3" id="KW-1185">Reference proteome</keyword>
<name>A0ABW0KDW0_9BACL</name>